<evidence type="ECO:0000259" key="11">
    <source>
        <dbReference type="PROSITE" id="PS50089"/>
    </source>
</evidence>
<keyword evidence="4" id="KW-0479">Metal-binding</keyword>
<evidence type="ECO:0000256" key="3">
    <source>
        <dbReference type="ARBA" id="ARBA00022679"/>
    </source>
</evidence>
<dbReference type="InterPro" id="IPR013083">
    <property type="entry name" value="Znf_RING/FYVE/PHD"/>
</dbReference>
<dbReference type="OrthoDB" id="1431934at2759"/>
<dbReference type="CDD" id="cd23820">
    <property type="entry name" value="RWD_RNF14"/>
    <property type="match status" value="1"/>
</dbReference>
<evidence type="ECO:0000259" key="13">
    <source>
        <dbReference type="PROSITE" id="PS51873"/>
    </source>
</evidence>
<dbReference type="InterPro" id="IPR006575">
    <property type="entry name" value="RWD_dom"/>
</dbReference>
<evidence type="ECO:0000256" key="8">
    <source>
        <dbReference type="ARBA" id="ARBA00022833"/>
    </source>
</evidence>
<accession>A0A068WC21</accession>
<dbReference type="Gene3D" id="3.30.40.10">
    <property type="entry name" value="Zinc/RING finger domain, C3HC4 (zinc finger)"/>
    <property type="match status" value="1"/>
</dbReference>
<dbReference type="InterPro" id="IPR016135">
    <property type="entry name" value="UBQ-conjugating_enzyme/RWD"/>
</dbReference>
<proteinExistence type="predicted"/>
<dbReference type="GO" id="GO:0061630">
    <property type="term" value="F:ubiquitin protein ligase activity"/>
    <property type="evidence" value="ECO:0007669"/>
    <property type="project" value="UniProtKB-EC"/>
</dbReference>
<keyword evidence="8" id="KW-0862">Zinc</keyword>
<keyword evidence="7" id="KW-0833">Ubl conjugation pathway</keyword>
<dbReference type="SUPFAM" id="SSF54495">
    <property type="entry name" value="UBC-like"/>
    <property type="match status" value="1"/>
</dbReference>
<evidence type="ECO:0000256" key="4">
    <source>
        <dbReference type="ARBA" id="ARBA00022723"/>
    </source>
</evidence>
<evidence type="ECO:0000256" key="5">
    <source>
        <dbReference type="ARBA" id="ARBA00022737"/>
    </source>
</evidence>
<evidence type="ECO:0000313" key="15">
    <source>
        <dbReference type="Proteomes" id="UP000492820"/>
    </source>
</evidence>
<dbReference type="GO" id="GO:0016567">
    <property type="term" value="P:protein ubiquitination"/>
    <property type="evidence" value="ECO:0007669"/>
    <property type="project" value="InterPro"/>
</dbReference>
<dbReference type="WBParaSite" id="EgrG_000755000">
    <property type="protein sequence ID" value="EgrG_000755000"/>
    <property type="gene ID" value="EgrG_000755000"/>
</dbReference>
<protein>
    <recommendedName>
        <fullName evidence="2">RBR-type E3 ubiquitin transferase</fullName>
        <ecNumber evidence="2">2.3.2.31</ecNumber>
    </recommendedName>
</protein>
<dbReference type="PROSITE" id="PS50908">
    <property type="entry name" value="RWD"/>
    <property type="match status" value="1"/>
</dbReference>
<dbReference type="CDD" id="cd20341">
    <property type="entry name" value="BRcat_RBR_RNF14"/>
    <property type="match status" value="1"/>
</dbReference>
<evidence type="ECO:0000256" key="2">
    <source>
        <dbReference type="ARBA" id="ARBA00012251"/>
    </source>
</evidence>
<evidence type="ECO:0000313" key="14">
    <source>
        <dbReference type="EMBL" id="CDS15147.1"/>
    </source>
</evidence>
<dbReference type="InterPro" id="IPR002867">
    <property type="entry name" value="IBR_dom"/>
</dbReference>
<dbReference type="EC" id="2.3.2.31" evidence="2"/>
<evidence type="ECO:0000259" key="12">
    <source>
        <dbReference type="PROSITE" id="PS50908"/>
    </source>
</evidence>
<feature type="domain" description="RING-type" evidence="11">
    <location>
        <begin position="205"/>
        <end position="256"/>
    </location>
</feature>
<evidence type="ECO:0000256" key="7">
    <source>
        <dbReference type="ARBA" id="ARBA00022786"/>
    </source>
</evidence>
<keyword evidence="5" id="KW-0677">Repeat</keyword>
<comment type="catalytic activity">
    <reaction evidence="1">
        <text>[E2 ubiquitin-conjugating enzyme]-S-ubiquitinyl-L-cysteine + [acceptor protein]-L-lysine = [E2 ubiquitin-conjugating enzyme]-L-cysteine + [acceptor protein]-N(6)-ubiquitinyl-L-lysine.</text>
        <dbReference type="EC" id="2.3.2.31"/>
    </reaction>
</comment>
<evidence type="ECO:0000256" key="9">
    <source>
        <dbReference type="PROSITE-ProRule" id="PRU00175"/>
    </source>
</evidence>
<keyword evidence="6 9" id="KW-0863">Zinc-finger</keyword>
<organism evidence="14">
    <name type="scientific">Echinococcus granulosus</name>
    <name type="common">Hydatid tapeworm</name>
    <dbReference type="NCBI Taxonomy" id="6210"/>
    <lineage>
        <taxon>Eukaryota</taxon>
        <taxon>Metazoa</taxon>
        <taxon>Spiralia</taxon>
        <taxon>Lophotrochozoa</taxon>
        <taxon>Platyhelminthes</taxon>
        <taxon>Cestoda</taxon>
        <taxon>Eucestoda</taxon>
        <taxon>Cyclophyllidea</taxon>
        <taxon>Taeniidae</taxon>
        <taxon>Echinococcus</taxon>
        <taxon>Echinococcus granulosus group</taxon>
    </lineage>
</organism>
<dbReference type="PROSITE" id="PS50089">
    <property type="entry name" value="ZF_RING_2"/>
    <property type="match status" value="1"/>
</dbReference>
<dbReference type="AlphaFoldDB" id="A0A068WC21"/>
<dbReference type="SMART" id="SM00647">
    <property type="entry name" value="IBR"/>
    <property type="match status" value="1"/>
</dbReference>
<dbReference type="PANTHER" id="PTHR11685">
    <property type="entry name" value="RBR FAMILY RING FINGER AND IBR DOMAIN-CONTAINING"/>
    <property type="match status" value="1"/>
</dbReference>
<dbReference type="Pfam" id="PF01485">
    <property type="entry name" value="IBR"/>
    <property type="match status" value="1"/>
</dbReference>
<dbReference type="InterPro" id="IPR044066">
    <property type="entry name" value="TRIAD_supradom"/>
</dbReference>
<feature type="domain" description="RWD" evidence="12">
    <location>
        <begin position="6"/>
        <end position="153"/>
    </location>
</feature>
<keyword evidence="3" id="KW-0808">Transferase</keyword>
<reference evidence="16" key="3">
    <citation type="submission" date="2020-10" db="UniProtKB">
        <authorList>
            <consortium name="WormBaseParasite"/>
        </authorList>
    </citation>
    <scope>IDENTIFICATION</scope>
</reference>
<evidence type="ECO:0000313" key="16">
    <source>
        <dbReference type="WBParaSite" id="EgrG_000755000"/>
    </source>
</evidence>
<dbReference type="InterPro" id="IPR001841">
    <property type="entry name" value="Znf_RING"/>
</dbReference>
<reference evidence="14 15" key="1">
    <citation type="journal article" date="2013" name="Nature">
        <title>The genomes of four tapeworm species reveal adaptations to parasitism.</title>
        <authorList>
            <person name="Tsai I.J."/>
            <person name="Zarowiecki M."/>
            <person name="Holroyd N."/>
            <person name="Garciarrubio A."/>
            <person name="Sanchez-Flores A."/>
            <person name="Brooks K.L."/>
            <person name="Tracey A."/>
            <person name="Bobes R.J."/>
            <person name="Fragoso G."/>
            <person name="Sciutto E."/>
            <person name="Aslett M."/>
            <person name="Beasley H."/>
            <person name="Bennett H.M."/>
            <person name="Cai J."/>
            <person name="Camicia F."/>
            <person name="Clark R."/>
            <person name="Cucher M."/>
            <person name="De Silva N."/>
            <person name="Day T.A."/>
            <person name="Deplazes P."/>
            <person name="Estrada K."/>
            <person name="Fernandez C."/>
            <person name="Holland P.W."/>
            <person name="Hou J."/>
            <person name="Hu S."/>
            <person name="Huckvale T."/>
            <person name="Hung S.S."/>
            <person name="Kamenetzky L."/>
            <person name="Keane J.A."/>
            <person name="Kiss F."/>
            <person name="Koziol U."/>
            <person name="Lambert O."/>
            <person name="Liu K."/>
            <person name="Luo X."/>
            <person name="Luo Y."/>
            <person name="Macchiaroli N."/>
            <person name="Nichol S."/>
            <person name="Paps J."/>
            <person name="Parkinson J."/>
            <person name="Pouchkina-Stantcheva N."/>
            <person name="Riddiford N."/>
            <person name="Rosenzvit M."/>
            <person name="Salinas G."/>
            <person name="Wasmuth J.D."/>
            <person name="Zamanian M."/>
            <person name="Zheng Y."/>
            <person name="Cai X."/>
            <person name="Soberon X."/>
            <person name="Olson P.D."/>
            <person name="Laclette J.P."/>
            <person name="Brehm K."/>
            <person name="Berriman M."/>
            <person name="Garciarrubio A."/>
            <person name="Bobes R.J."/>
            <person name="Fragoso G."/>
            <person name="Sanchez-Flores A."/>
            <person name="Estrada K."/>
            <person name="Cevallos M.A."/>
            <person name="Morett E."/>
            <person name="Gonzalez V."/>
            <person name="Portillo T."/>
            <person name="Ochoa-Leyva A."/>
            <person name="Jose M.V."/>
            <person name="Sciutto E."/>
            <person name="Landa A."/>
            <person name="Jimenez L."/>
            <person name="Valdes V."/>
            <person name="Carrero J.C."/>
            <person name="Larralde C."/>
            <person name="Morales-Montor J."/>
            <person name="Limon-Lason J."/>
            <person name="Soberon X."/>
            <person name="Laclette J.P."/>
        </authorList>
    </citation>
    <scope>NUCLEOTIDE SEQUENCE [LARGE SCALE GENOMIC DNA]</scope>
</reference>
<feature type="domain" description="RING-type" evidence="13">
    <location>
        <begin position="201"/>
        <end position="392"/>
    </location>
</feature>
<dbReference type="Proteomes" id="UP000492820">
    <property type="component" value="Unassembled WGS sequence"/>
</dbReference>
<feature type="compositionally biased region" description="Basic and acidic residues" evidence="10">
    <location>
        <begin position="350"/>
        <end position="367"/>
    </location>
</feature>
<dbReference type="Pfam" id="PF05773">
    <property type="entry name" value="RWD"/>
    <property type="match status" value="1"/>
</dbReference>
<reference evidence="14" key="2">
    <citation type="submission" date="2014-06" db="EMBL/GenBank/DDBJ databases">
        <authorList>
            <person name="Aslett M."/>
        </authorList>
    </citation>
    <scope>NUCLEOTIDE SEQUENCE</scope>
</reference>
<feature type="region of interest" description="Disordered" evidence="10">
    <location>
        <begin position="339"/>
        <end position="367"/>
    </location>
</feature>
<dbReference type="Gene3D" id="3.10.110.10">
    <property type="entry name" value="Ubiquitin Conjugating Enzyme"/>
    <property type="match status" value="1"/>
</dbReference>
<evidence type="ECO:0000256" key="6">
    <source>
        <dbReference type="ARBA" id="ARBA00022771"/>
    </source>
</evidence>
<gene>
    <name evidence="14" type="ORF">EgrG_000755000</name>
</gene>
<dbReference type="GO" id="GO:0008270">
    <property type="term" value="F:zinc ion binding"/>
    <property type="evidence" value="ECO:0007669"/>
    <property type="project" value="UniProtKB-KW"/>
</dbReference>
<evidence type="ECO:0000256" key="10">
    <source>
        <dbReference type="SAM" id="MobiDB-lite"/>
    </source>
</evidence>
<name>A0A068WC21_ECHGR</name>
<dbReference type="EMBL" id="LK028576">
    <property type="protein sequence ID" value="CDS15147.1"/>
    <property type="molecule type" value="Genomic_DNA"/>
</dbReference>
<sequence>MSQQEEELETLSLLYEPENFHFSKDPETSLVSGWYRAHPKLPHDSASLHIRIRVSSQTRKFNSFTQPQFHRLNNVFCKVYSVEHLPPIMVSFKLPSDYPTTTIPVLSLECSWIMPDRLQSIIDQLNTYLSAREVGEPCLWECFEFLESNLICTLLGLERDESGVYAYDIEEAVPSRRMREQVLTVMVENDNAERRKHFKEERVGCLICADDEKMGCDCTRITACGHVACNDCLREALAVHIAEGMMAGVLRCLHCKSVIELNEVKEFATPSQFEVYDALLLQRSLALMSDVVRCPRPGCSGTCLAEDDNLARCPICQHVFCPRCMGLFHPGRPCSLRPAEPEAGGGTNVKPEEGKGKGGEKKEEKKAGFVRYEEEEVPFPSGSVHSFSLTSV</sequence>
<dbReference type="SUPFAM" id="SSF57850">
    <property type="entry name" value="RING/U-box"/>
    <property type="match status" value="2"/>
</dbReference>
<evidence type="ECO:0000256" key="1">
    <source>
        <dbReference type="ARBA" id="ARBA00001798"/>
    </source>
</evidence>
<dbReference type="InterPro" id="IPR031127">
    <property type="entry name" value="E3_UB_ligase_RBR"/>
</dbReference>
<dbReference type="PROSITE" id="PS51873">
    <property type="entry name" value="TRIAD"/>
    <property type="match status" value="1"/>
</dbReference>